<protein>
    <recommendedName>
        <fullName evidence="3">Saposin B-type domain-containing protein</fullName>
    </recommendedName>
</protein>
<proteinExistence type="predicted"/>
<dbReference type="EMBL" id="HBEZ01001707">
    <property type="protein sequence ID" value="CAD8623339.1"/>
    <property type="molecule type" value="Transcribed_RNA"/>
</dbReference>
<feature type="domain" description="Saposin B-type" evidence="3">
    <location>
        <begin position="46"/>
        <end position="186"/>
    </location>
</feature>
<evidence type="ECO:0000259" key="3">
    <source>
        <dbReference type="PROSITE" id="PS50015"/>
    </source>
</evidence>
<dbReference type="AlphaFoldDB" id="A0A7S0LXW6"/>
<dbReference type="InterPro" id="IPR008139">
    <property type="entry name" value="SaposinB_dom"/>
</dbReference>
<organism evidence="4">
    <name type="scientific">Cryptomonas curvata</name>
    <dbReference type="NCBI Taxonomy" id="233186"/>
    <lineage>
        <taxon>Eukaryota</taxon>
        <taxon>Cryptophyceae</taxon>
        <taxon>Cryptomonadales</taxon>
        <taxon>Cryptomonadaceae</taxon>
        <taxon>Cryptomonas</taxon>
    </lineage>
</organism>
<evidence type="ECO:0000256" key="2">
    <source>
        <dbReference type="SAM" id="MobiDB-lite"/>
    </source>
</evidence>
<gene>
    <name evidence="4" type="ORF">CCUR1050_LOCUS1014</name>
</gene>
<evidence type="ECO:0000256" key="1">
    <source>
        <dbReference type="ARBA" id="ARBA00023157"/>
    </source>
</evidence>
<keyword evidence="1" id="KW-1015">Disulfide bond</keyword>
<accession>A0A7S0LXW6</accession>
<dbReference type="PROSITE" id="PS50015">
    <property type="entry name" value="SAP_B"/>
    <property type="match status" value="1"/>
</dbReference>
<name>A0A7S0LXW6_9CRYP</name>
<dbReference type="InterPro" id="IPR021852">
    <property type="entry name" value="DUF3456"/>
</dbReference>
<sequence length="212" mass="24063">MEFMQGGWILHLREARWWLRPVGALLAFFAIIASCDAKGKVKTTYKKLKCSSCLVVVSIMRKEVAHEWESRIGDTILVEKRKKKTKVSYVDSELAVQEAVDRVCEEDRYSKFNVTSVNGVPRYSATPNIVDNKEYRKQMSSTCQTLIADFEQDIVHFFYSKKGTSEIQAAERAICTDVAKMCTVQETDRLQASTSEESSEPESKSEEPAPTK</sequence>
<evidence type="ECO:0000313" key="4">
    <source>
        <dbReference type="EMBL" id="CAD8623339.1"/>
    </source>
</evidence>
<feature type="compositionally biased region" description="Basic and acidic residues" evidence="2">
    <location>
        <begin position="201"/>
        <end position="212"/>
    </location>
</feature>
<reference evidence="4" key="1">
    <citation type="submission" date="2021-01" db="EMBL/GenBank/DDBJ databases">
        <authorList>
            <person name="Corre E."/>
            <person name="Pelletier E."/>
            <person name="Niang G."/>
            <person name="Scheremetjew M."/>
            <person name="Finn R."/>
            <person name="Kale V."/>
            <person name="Holt S."/>
            <person name="Cochrane G."/>
            <person name="Meng A."/>
            <person name="Brown T."/>
            <person name="Cohen L."/>
        </authorList>
    </citation>
    <scope>NUCLEOTIDE SEQUENCE</scope>
    <source>
        <strain evidence="4">CCAP979/52</strain>
    </source>
</reference>
<feature type="region of interest" description="Disordered" evidence="2">
    <location>
        <begin position="187"/>
        <end position="212"/>
    </location>
</feature>
<dbReference type="Pfam" id="PF11938">
    <property type="entry name" value="DUF3456"/>
    <property type="match status" value="1"/>
</dbReference>